<feature type="active site" description="Nucleophile" evidence="5">
    <location>
        <position position="52"/>
    </location>
</feature>
<dbReference type="AlphaFoldDB" id="A0A7W9ZGZ0"/>
<dbReference type="Proteomes" id="UP000544872">
    <property type="component" value="Unassembled WGS sequence"/>
</dbReference>
<comment type="similarity">
    <text evidence="1">Belongs to the low molecular weight phosphotyrosine protein phosphatase family.</text>
</comment>
<protein>
    <recommendedName>
        <fullName evidence="2">protein-tyrosine-phosphatase</fullName>
        <ecNumber evidence="2">3.1.3.48</ecNumber>
    </recommendedName>
</protein>
<dbReference type="Gene3D" id="3.40.50.2300">
    <property type="match status" value="1"/>
</dbReference>
<dbReference type="PANTHER" id="PTHR11717:SF7">
    <property type="entry name" value="LOW MOLECULAR WEIGHT PHOSPHOTYROSINE PROTEIN PHOSPHATASE"/>
    <property type="match status" value="1"/>
</dbReference>
<feature type="domain" description="Phosphotyrosine protein phosphatase I" evidence="6">
    <location>
        <begin position="46"/>
        <end position="196"/>
    </location>
</feature>
<dbReference type="InterPro" id="IPR050438">
    <property type="entry name" value="LMW_PTPase"/>
</dbReference>
<dbReference type="EC" id="3.1.3.48" evidence="2"/>
<dbReference type="Pfam" id="PF01451">
    <property type="entry name" value="LMWPc"/>
    <property type="match status" value="1"/>
</dbReference>
<accession>A0A7W9ZGZ0</accession>
<reference evidence="7 8" key="1">
    <citation type="submission" date="2020-08" db="EMBL/GenBank/DDBJ databases">
        <title>Genomic Encyclopedia of Type Strains, Phase IV (KMG-IV): sequencing the most valuable type-strain genomes for metagenomic binning, comparative biology and taxonomic classification.</title>
        <authorList>
            <person name="Goeker M."/>
        </authorList>
    </citation>
    <scope>NUCLEOTIDE SEQUENCE [LARGE SCALE GENOMIC DNA]</scope>
    <source>
        <strain evidence="7 8">DSM 11590</strain>
    </source>
</reference>
<dbReference type="InterPro" id="IPR023485">
    <property type="entry name" value="Ptyr_pPase"/>
</dbReference>
<dbReference type="EMBL" id="JACIIX010000003">
    <property type="protein sequence ID" value="MBB6209874.1"/>
    <property type="molecule type" value="Genomic_DNA"/>
</dbReference>
<dbReference type="InterPro" id="IPR036196">
    <property type="entry name" value="Ptyr_pPase_sf"/>
</dbReference>
<dbReference type="FunFam" id="3.40.50.2300:FF:000113">
    <property type="entry name" value="Low molecular weight protein-tyrosine-phosphatase"/>
    <property type="match status" value="1"/>
</dbReference>
<comment type="caution">
    <text evidence="7">The sequence shown here is derived from an EMBL/GenBank/DDBJ whole genome shotgun (WGS) entry which is preliminary data.</text>
</comment>
<evidence type="ECO:0000256" key="1">
    <source>
        <dbReference type="ARBA" id="ARBA00011063"/>
    </source>
</evidence>
<dbReference type="SUPFAM" id="SSF52788">
    <property type="entry name" value="Phosphotyrosine protein phosphatases I"/>
    <property type="match status" value="1"/>
</dbReference>
<dbReference type="PANTHER" id="PTHR11717">
    <property type="entry name" value="LOW MOLECULAR WEIGHT PROTEIN TYROSINE PHOSPHATASE"/>
    <property type="match status" value="1"/>
</dbReference>
<dbReference type="InterPro" id="IPR017867">
    <property type="entry name" value="Tyr_phospatase_low_mol_wt"/>
</dbReference>
<sequence>MISEEKGFSDTRCHGTMAGFTIMGFPVPAADHAISSPASAAVGRPVRVLFVCTGNICRSPSAEGFFRALVEREGLSGVIETDSAGTGNWHVGDPPDRRSQAAARRRGVELAELKARKVELADFRRFDLIIAMDQGHLAALRRMVPAEQSPEVVTLFLSYLSDPPMLDVPDPYYGGETGFEYVLDLIENGCAALLNHIRQRYPQVAAASRSG</sequence>
<feature type="active site" description="Proton donor" evidence="5">
    <location>
        <position position="170"/>
    </location>
</feature>
<evidence type="ECO:0000313" key="7">
    <source>
        <dbReference type="EMBL" id="MBB6209874.1"/>
    </source>
</evidence>
<evidence type="ECO:0000256" key="2">
    <source>
        <dbReference type="ARBA" id="ARBA00013064"/>
    </source>
</evidence>
<evidence type="ECO:0000256" key="5">
    <source>
        <dbReference type="PIRSR" id="PIRSR617867-1"/>
    </source>
</evidence>
<evidence type="ECO:0000256" key="4">
    <source>
        <dbReference type="ARBA" id="ARBA00022912"/>
    </source>
</evidence>
<dbReference type="RefSeq" id="WP_311769094.1">
    <property type="nucleotide sequence ID" value="NZ_JACIIX010000003.1"/>
</dbReference>
<proteinExistence type="inferred from homology"/>
<dbReference type="SMART" id="SM00226">
    <property type="entry name" value="LMWPc"/>
    <property type="match status" value="1"/>
</dbReference>
<evidence type="ECO:0000313" key="8">
    <source>
        <dbReference type="Proteomes" id="UP000544872"/>
    </source>
</evidence>
<dbReference type="GO" id="GO:0004725">
    <property type="term" value="F:protein tyrosine phosphatase activity"/>
    <property type="evidence" value="ECO:0007669"/>
    <property type="project" value="UniProtKB-EC"/>
</dbReference>
<dbReference type="CDD" id="cd16343">
    <property type="entry name" value="LMWPTP"/>
    <property type="match status" value="1"/>
</dbReference>
<dbReference type="PRINTS" id="PR00719">
    <property type="entry name" value="LMWPTPASE"/>
</dbReference>
<feature type="active site" evidence="5">
    <location>
        <position position="58"/>
    </location>
</feature>
<gene>
    <name evidence="7" type="ORF">FHS48_001282</name>
</gene>
<keyword evidence="8" id="KW-1185">Reference proteome</keyword>
<evidence type="ECO:0000259" key="6">
    <source>
        <dbReference type="SMART" id="SM00226"/>
    </source>
</evidence>
<organism evidence="7 8">
    <name type="scientific">Novispirillum itersonii</name>
    <name type="common">Aquaspirillum itersonii</name>
    <dbReference type="NCBI Taxonomy" id="189"/>
    <lineage>
        <taxon>Bacteria</taxon>
        <taxon>Pseudomonadati</taxon>
        <taxon>Pseudomonadota</taxon>
        <taxon>Alphaproteobacteria</taxon>
        <taxon>Rhodospirillales</taxon>
        <taxon>Novispirillaceae</taxon>
        <taxon>Novispirillum</taxon>
    </lineage>
</organism>
<keyword evidence="3 7" id="KW-0378">Hydrolase</keyword>
<evidence type="ECO:0000256" key="3">
    <source>
        <dbReference type="ARBA" id="ARBA00022801"/>
    </source>
</evidence>
<keyword evidence="4" id="KW-0904">Protein phosphatase</keyword>
<name>A0A7W9ZGZ0_NOVIT</name>